<reference evidence="7 8" key="1">
    <citation type="submission" date="2019-02" db="EMBL/GenBank/DDBJ databases">
        <title>Deep-cultivation of Planctomycetes and their phenomic and genomic characterization uncovers novel biology.</title>
        <authorList>
            <person name="Wiegand S."/>
            <person name="Jogler M."/>
            <person name="Boedeker C."/>
            <person name="Pinto D."/>
            <person name="Vollmers J."/>
            <person name="Rivas-Marin E."/>
            <person name="Kohn T."/>
            <person name="Peeters S.H."/>
            <person name="Heuer A."/>
            <person name="Rast P."/>
            <person name="Oberbeckmann S."/>
            <person name="Bunk B."/>
            <person name="Jeske O."/>
            <person name="Meyerdierks A."/>
            <person name="Storesund J.E."/>
            <person name="Kallscheuer N."/>
            <person name="Luecker S."/>
            <person name="Lage O.M."/>
            <person name="Pohl T."/>
            <person name="Merkel B.J."/>
            <person name="Hornburger P."/>
            <person name="Mueller R.-W."/>
            <person name="Bruemmer F."/>
            <person name="Labrenz M."/>
            <person name="Spormann A.M."/>
            <person name="Op den Camp H."/>
            <person name="Overmann J."/>
            <person name="Amann R."/>
            <person name="Jetten M.S.M."/>
            <person name="Mascher T."/>
            <person name="Medema M.H."/>
            <person name="Devos D.P."/>
            <person name="Kaster A.-K."/>
            <person name="Ovreas L."/>
            <person name="Rohde M."/>
            <person name="Galperin M.Y."/>
            <person name="Jogler C."/>
        </authorList>
    </citation>
    <scope>NUCLEOTIDE SEQUENCE [LARGE SCALE GENOMIC DNA]</scope>
    <source>
        <strain evidence="7 8">Poly24</strain>
    </source>
</reference>
<evidence type="ECO:0000256" key="1">
    <source>
        <dbReference type="ARBA" id="ARBA00004651"/>
    </source>
</evidence>
<keyword evidence="4 6" id="KW-1133">Transmembrane helix</keyword>
<dbReference type="PANTHER" id="PTHR10010:SF46">
    <property type="entry name" value="SODIUM-DEPENDENT PHOSPHATE TRANSPORT PROTEIN 2B"/>
    <property type="match status" value="1"/>
</dbReference>
<gene>
    <name evidence="7" type="ORF">Poly24_38520</name>
</gene>
<dbReference type="OrthoDB" id="9763003at2"/>
<evidence type="ECO:0000256" key="5">
    <source>
        <dbReference type="ARBA" id="ARBA00023136"/>
    </source>
</evidence>
<dbReference type="GO" id="GO:0044341">
    <property type="term" value="P:sodium-dependent phosphate transport"/>
    <property type="evidence" value="ECO:0007669"/>
    <property type="project" value="InterPro"/>
</dbReference>
<dbReference type="GO" id="GO:0005436">
    <property type="term" value="F:sodium:phosphate symporter activity"/>
    <property type="evidence" value="ECO:0007669"/>
    <property type="project" value="InterPro"/>
</dbReference>
<evidence type="ECO:0000256" key="2">
    <source>
        <dbReference type="ARBA" id="ARBA00022475"/>
    </source>
</evidence>
<evidence type="ECO:0000256" key="4">
    <source>
        <dbReference type="ARBA" id="ARBA00022989"/>
    </source>
</evidence>
<keyword evidence="5 6" id="KW-0472">Membrane</keyword>
<dbReference type="Pfam" id="PF02690">
    <property type="entry name" value="Na_Pi_cotrans"/>
    <property type="match status" value="2"/>
</dbReference>
<dbReference type="RefSeq" id="WP_145098859.1">
    <property type="nucleotide sequence ID" value="NZ_CP036348.1"/>
</dbReference>
<keyword evidence="3 6" id="KW-0812">Transmembrane</keyword>
<organism evidence="7 8">
    <name type="scientific">Rosistilla carotiformis</name>
    <dbReference type="NCBI Taxonomy" id="2528017"/>
    <lineage>
        <taxon>Bacteria</taxon>
        <taxon>Pseudomonadati</taxon>
        <taxon>Planctomycetota</taxon>
        <taxon>Planctomycetia</taxon>
        <taxon>Pirellulales</taxon>
        <taxon>Pirellulaceae</taxon>
        <taxon>Rosistilla</taxon>
    </lineage>
</organism>
<protein>
    <submittedName>
        <fullName evidence="7">Na+/Pi-cotransporter</fullName>
    </submittedName>
</protein>
<feature type="transmembrane region" description="Helical" evidence="6">
    <location>
        <begin position="65"/>
        <end position="94"/>
    </location>
</feature>
<feature type="transmembrane region" description="Helical" evidence="6">
    <location>
        <begin position="25"/>
        <end position="44"/>
    </location>
</feature>
<dbReference type="EMBL" id="CP036348">
    <property type="protein sequence ID" value="QDV70133.1"/>
    <property type="molecule type" value="Genomic_DNA"/>
</dbReference>
<keyword evidence="8" id="KW-1185">Reference proteome</keyword>
<dbReference type="Proteomes" id="UP000315082">
    <property type="component" value="Chromosome"/>
</dbReference>
<accession>A0A518JX70</accession>
<dbReference type="NCBIfam" id="NF037997">
    <property type="entry name" value="Na_Pi_symport"/>
    <property type="match status" value="2"/>
</dbReference>
<sequence>MDIVAPEESAEHSQSASDHGTWRQWLLVAGLVYVLICAVGLIGSGFKTATGSQAKEMFEFATNPFAGLVVGTVATALIQSSSTVTSIIVGLVAGGLPVSVAVPMVMGANIGTSITNTIVSLGHVREKKEFARAFSAATVHDFFNLLSVVIFLPLEIAFGFLEKIGSALAGVFVVGDSSMNSMNFVKAATAPVVDSFKNAAANLGTTGGGIALILVGIVLIFLSIHFVGKLLKTLMVGKAKELMHAAIGKGPISGICSGTFVTILVQSSSTTTSLMVPLAGSGAFGLKEIYPFTLGANIGTCITALLAATAVDGNTSAALQIAFIHLTYNVLGVAVIYGIPLLRYLPVKAAEWLGDTASENKMVALVYVLGVFFVIPGMCLGVSSML</sequence>
<feature type="transmembrane region" description="Helical" evidence="6">
    <location>
        <begin position="289"/>
        <end position="311"/>
    </location>
</feature>
<feature type="transmembrane region" description="Helical" evidence="6">
    <location>
        <begin position="323"/>
        <end position="342"/>
    </location>
</feature>
<proteinExistence type="predicted"/>
<keyword evidence="2" id="KW-1003">Cell membrane</keyword>
<comment type="subcellular location">
    <subcellularLocation>
        <location evidence="1">Cell membrane</location>
        <topology evidence="1">Multi-pass membrane protein</topology>
    </subcellularLocation>
</comment>
<evidence type="ECO:0000313" key="7">
    <source>
        <dbReference type="EMBL" id="QDV70133.1"/>
    </source>
</evidence>
<name>A0A518JX70_9BACT</name>
<evidence type="ECO:0000256" key="3">
    <source>
        <dbReference type="ARBA" id="ARBA00022692"/>
    </source>
</evidence>
<dbReference type="PANTHER" id="PTHR10010">
    <property type="entry name" value="SOLUTE CARRIER FAMILY 34 SODIUM PHOSPHATE , MEMBER 2-RELATED"/>
    <property type="match status" value="1"/>
</dbReference>
<dbReference type="AlphaFoldDB" id="A0A518JX70"/>
<feature type="transmembrane region" description="Helical" evidence="6">
    <location>
        <begin position="210"/>
        <end position="231"/>
    </location>
</feature>
<feature type="transmembrane region" description="Helical" evidence="6">
    <location>
        <begin position="100"/>
        <end position="121"/>
    </location>
</feature>
<feature type="transmembrane region" description="Helical" evidence="6">
    <location>
        <begin position="362"/>
        <end position="382"/>
    </location>
</feature>
<dbReference type="InterPro" id="IPR003841">
    <property type="entry name" value="Na/Pi_transpt"/>
</dbReference>
<feature type="transmembrane region" description="Helical" evidence="6">
    <location>
        <begin position="142"/>
        <end position="161"/>
    </location>
</feature>
<dbReference type="KEGG" id="rcf:Poly24_38520"/>
<evidence type="ECO:0000313" key="8">
    <source>
        <dbReference type="Proteomes" id="UP000315082"/>
    </source>
</evidence>
<dbReference type="GO" id="GO:0005886">
    <property type="term" value="C:plasma membrane"/>
    <property type="evidence" value="ECO:0007669"/>
    <property type="project" value="UniProtKB-SubCell"/>
</dbReference>
<evidence type="ECO:0000256" key="6">
    <source>
        <dbReference type="SAM" id="Phobius"/>
    </source>
</evidence>